<gene>
    <name evidence="3" type="primary">ureF</name>
    <name evidence="4" type="ORF">SAMN04489751_1460</name>
</gene>
<evidence type="ECO:0000313" key="5">
    <source>
        <dbReference type="Proteomes" id="UP000199700"/>
    </source>
</evidence>
<dbReference type="Pfam" id="PF01730">
    <property type="entry name" value="UreF"/>
    <property type="match status" value="1"/>
</dbReference>
<comment type="subcellular location">
    <subcellularLocation>
        <location evidence="3">Cytoplasm</location>
    </subcellularLocation>
</comment>
<dbReference type="InterPro" id="IPR038277">
    <property type="entry name" value="UreF_sf"/>
</dbReference>
<comment type="subunit">
    <text evidence="3">UreD, UreF and UreG form a complex that acts as a GTP-hydrolysis-dependent molecular chaperone, activating the urease apoprotein by helping to assemble the nickel containing metallocenter of UreC. The UreE protein probably delivers the nickel.</text>
</comment>
<comment type="similarity">
    <text evidence="3">Belongs to the UreF family.</text>
</comment>
<evidence type="ECO:0000313" key="4">
    <source>
        <dbReference type="EMBL" id="SDS19888.1"/>
    </source>
</evidence>
<keyword evidence="5" id="KW-1185">Reference proteome</keyword>
<dbReference type="InterPro" id="IPR002639">
    <property type="entry name" value="UreF"/>
</dbReference>
<proteinExistence type="inferred from homology"/>
<dbReference type="PIRSF" id="PIRSF009467">
    <property type="entry name" value="Ureas_acces_UreF"/>
    <property type="match status" value="1"/>
</dbReference>
<dbReference type="GO" id="GO:0005737">
    <property type="term" value="C:cytoplasm"/>
    <property type="evidence" value="ECO:0007669"/>
    <property type="project" value="UniProtKB-SubCell"/>
</dbReference>
<dbReference type="GO" id="GO:0016151">
    <property type="term" value="F:nickel cation binding"/>
    <property type="evidence" value="ECO:0007669"/>
    <property type="project" value="UniProtKB-UniRule"/>
</dbReference>
<dbReference type="HAMAP" id="MF_01385">
    <property type="entry name" value="UreF"/>
    <property type="match status" value="1"/>
</dbReference>
<evidence type="ECO:0000256" key="1">
    <source>
        <dbReference type="ARBA" id="ARBA00022988"/>
    </source>
</evidence>
<dbReference type="OrthoDB" id="3382047at2"/>
<dbReference type="STRING" id="629680.SAMN04489751_1460"/>
<keyword evidence="1 3" id="KW-0996">Nickel insertion</keyword>
<name>A0A1H1Q8P4_BRESA</name>
<sequence>MIRSTSRATLLMLGDGRLPSGGYAHSGGLEQAIRQGWVTDTADLHAFLRGRLHTTGLMNAAFAVSARHILGDRHTGAEVGDRPTDTTADAALGEEIAESLVVLDAELCARTPAPALRTTGEWLGTLMLRSMQRIHPHPLLENLPKGLQQPLVNGAVGRALGLGAAETAAVVLHEAVTGPATAAVKLMSIDPFQAHGAILSLGEELDVAAEAAAEYELTLARDLPALSSPLSDFAAEMHVKDHVRLFAS</sequence>
<dbReference type="EMBL" id="LT629739">
    <property type="protein sequence ID" value="SDS19888.1"/>
    <property type="molecule type" value="Genomic_DNA"/>
</dbReference>
<accession>A0A1H1Q8P4</accession>
<dbReference type="PANTHER" id="PTHR33620:SF1">
    <property type="entry name" value="UREASE ACCESSORY PROTEIN F"/>
    <property type="match status" value="1"/>
</dbReference>
<keyword evidence="3" id="KW-0963">Cytoplasm</keyword>
<organism evidence="4 5">
    <name type="scientific">Brevibacterium sandarakinum</name>
    <dbReference type="NCBI Taxonomy" id="629680"/>
    <lineage>
        <taxon>Bacteria</taxon>
        <taxon>Bacillati</taxon>
        <taxon>Actinomycetota</taxon>
        <taxon>Actinomycetes</taxon>
        <taxon>Micrococcales</taxon>
        <taxon>Brevibacteriaceae</taxon>
        <taxon>Brevibacterium</taxon>
    </lineage>
</organism>
<protein>
    <recommendedName>
        <fullName evidence="3">Urease accessory protein UreF</fullName>
    </recommendedName>
</protein>
<dbReference type="AlphaFoldDB" id="A0A1H1Q8P4"/>
<reference evidence="4" key="1">
    <citation type="submission" date="2016-10" db="EMBL/GenBank/DDBJ databases">
        <authorList>
            <person name="Varghese N."/>
            <person name="Submissions S."/>
        </authorList>
    </citation>
    <scope>NUCLEOTIDE SEQUENCE [LARGE SCALE GENOMIC DNA]</scope>
    <source>
        <strain evidence="4">DSM 22082</strain>
    </source>
</reference>
<dbReference type="Gene3D" id="1.10.4190.10">
    <property type="entry name" value="Urease accessory protein UreF"/>
    <property type="match status" value="1"/>
</dbReference>
<dbReference type="Proteomes" id="UP000199700">
    <property type="component" value="Chromosome"/>
</dbReference>
<evidence type="ECO:0000256" key="2">
    <source>
        <dbReference type="ARBA" id="ARBA00023186"/>
    </source>
</evidence>
<comment type="function">
    <text evidence="3">Required for maturation of urease via the functional incorporation of the urease nickel metallocenter.</text>
</comment>
<dbReference type="RefSeq" id="WP_092104407.1">
    <property type="nucleotide sequence ID" value="NZ_LT629739.1"/>
</dbReference>
<evidence type="ECO:0000256" key="3">
    <source>
        <dbReference type="HAMAP-Rule" id="MF_01385"/>
    </source>
</evidence>
<dbReference type="PANTHER" id="PTHR33620">
    <property type="entry name" value="UREASE ACCESSORY PROTEIN F"/>
    <property type="match status" value="1"/>
</dbReference>
<keyword evidence="2 3" id="KW-0143">Chaperone</keyword>